<protein>
    <submittedName>
        <fullName evidence="1">Uncharacterized protein</fullName>
    </submittedName>
</protein>
<keyword evidence="2" id="KW-1185">Reference proteome</keyword>
<proteinExistence type="predicted"/>
<reference evidence="1 2" key="1">
    <citation type="journal article" date="2013" name="Proc. Natl. Acad. Sci. U.S.A.">
        <title>Candidate phylum TM6 genome recovered from a hospital sink biofilm provides genomic insights into this uncultivated phylum.</title>
        <authorList>
            <person name="McLean J.S."/>
            <person name="Lombardo M.J."/>
            <person name="Badger J.H."/>
            <person name="Edlund A."/>
            <person name="Novotny M."/>
            <person name="Yee-Greenbaum J."/>
            <person name="Vyahhi N."/>
            <person name="Hall A.P."/>
            <person name="Yang Y."/>
            <person name="Dupont C.L."/>
            <person name="Ziegler M.G."/>
            <person name="Chitsaz H."/>
            <person name="Allen A.E."/>
            <person name="Yooseph S."/>
            <person name="Tesler G."/>
            <person name="Pevzner P.A."/>
            <person name="Friedman R.M."/>
            <person name="Nealson K.H."/>
            <person name="Venter J.C."/>
            <person name="Lasken R.S."/>
        </authorList>
    </citation>
    <scope>NUCLEOTIDE SEQUENCE [LARGE SCALE GENOMIC DNA]</scope>
    <source>
        <strain evidence="1 2">TM6SC1</strain>
    </source>
</reference>
<name>A0A0D2JED6_9BACT</name>
<dbReference type="Proteomes" id="UP000032214">
    <property type="component" value="Unassembled WGS sequence"/>
</dbReference>
<organism evidence="1 2">
    <name type="scientific">candidate division TM6 bacterium JCVI TM6SC1</name>
    <dbReference type="NCBI Taxonomy" id="1306947"/>
    <lineage>
        <taxon>Bacteria</taxon>
        <taxon>Candidatus Babelota</taxon>
        <taxon>Vermiphilus</taxon>
    </lineage>
</organism>
<dbReference type="EMBL" id="ARQD01000001">
    <property type="protein sequence ID" value="KIX85436.1"/>
    <property type="molecule type" value="Genomic_DNA"/>
</dbReference>
<comment type="caution">
    <text evidence="1">The sequence shown here is derived from an EMBL/GenBank/DDBJ whole genome shotgun (WGS) entry which is preliminary data.</text>
</comment>
<dbReference type="AlphaFoldDB" id="A0A0D2JED6"/>
<dbReference type="SUPFAM" id="SSF82171">
    <property type="entry name" value="DPP6 N-terminal domain-like"/>
    <property type="match status" value="1"/>
</dbReference>
<gene>
    <name evidence="1" type="ORF">J120_00440</name>
</gene>
<evidence type="ECO:0000313" key="1">
    <source>
        <dbReference type="EMBL" id="KIX85436.1"/>
    </source>
</evidence>
<accession>A0A0D2JED6</accession>
<sequence length="471" mass="54028">MNILSRCILGSMTMLFLQSAEKNIMKSYENKAEIIAHLQKNKQTIIQQCFSSLTNTSICNVRKIKDNYIFTDTHNHPAVFYTTEGHYITSMPAFEAERIDTDNIHLINNNLIIWLQDNITDDNNKYCLFIHDNKNQTTNKIMLPVIGCTLAHIIPSPDNNYAAIFCTRKIPTTANSSLLRHGIKLSSNTLSSVHLFNIKTLQFEGNGYQLDTDANKQELFNSMPVIWNAEGTKVWLANKKSNKLYIQELALSSDGFVKYPASDEIIPSNITNICINPKTGIGLLYNSIKTILLSTGSKNEFIEGINPQDYSRLYITSIDTQHSYDIDFNMRDHIIFYVQWLSSDRFMIVAGQTQKNGYEIFDCVLASDSTLAIKTYYLSYTQVFQKLVIDLTGNYLFIIGNKVPGTHHYHVSMYQLINDTYHQIFTHFCNPLLCTWNTTDRKLIYYSNQHAQKIVSFDLHLYENLLSALQI</sequence>
<evidence type="ECO:0000313" key="2">
    <source>
        <dbReference type="Proteomes" id="UP000032214"/>
    </source>
</evidence>